<proteinExistence type="predicted"/>
<evidence type="ECO:0000313" key="2">
    <source>
        <dbReference type="EMBL" id="OTG03051.1"/>
    </source>
</evidence>
<dbReference type="EMBL" id="CM007902">
    <property type="protein sequence ID" value="OTG03051.1"/>
    <property type="molecule type" value="Genomic_DNA"/>
</dbReference>
<name>A0A251SZM2_HELAN</name>
<accession>A0A251SZM2</accession>
<keyword evidence="1" id="KW-1133">Transmembrane helix</keyword>
<gene>
    <name evidence="2" type="ORF">HannXRQ_Chr13g0419791</name>
</gene>
<keyword evidence="1" id="KW-0812">Transmembrane</keyword>
<protein>
    <submittedName>
        <fullName evidence="2">Uncharacterized protein</fullName>
    </submittedName>
</protein>
<dbReference type="Proteomes" id="UP000215914">
    <property type="component" value="Chromosome 13"/>
</dbReference>
<feature type="transmembrane region" description="Helical" evidence="1">
    <location>
        <begin position="54"/>
        <end position="75"/>
    </location>
</feature>
<evidence type="ECO:0000313" key="3">
    <source>
        <dbReference type="Proteomes" id="UP000215914"/>
    </source>
</evidence>
<evidence type="ECO:0000256" key="1">
    <source>
        <dbReference type="SAM" id="Phobius"/>
    </source>
</evidence>
<dbReference type="AlphaFoldDB" id="A0A251SZM2"/>
<dbReference type="InParanoid" id="A0A251SZM2"/>
<keyword evidence="3" id="KW-1185">Reference proteome</keyword>
<keyword evidence="1" id="KW-0472">Membrane</keyword>
<organism evidence="2 3">
    <name type="scientific">Helianthus annuus</name>
    <name type="common">Common sunflower</name>
    <dbReference type="NCBI Taxonomy" id="4232"/>
    <lineage>
        <taxon>Eukaryota</taxon>
        <taxon>Viridiplantae</taxon>
        <taxon>Streptophyta</taxon>
        <taxon>Embryophyta</taxon>
        <taxon>Tracheophyta</taxon>
        <taxon>Spermatophyta</taxon>
        <taxon>Magnoliopsida</taxon>
        <taxon>eudicotyledons</taxon>
        <taxon>Gunneridae</taxon>
        <taxon>Pentapetalae</taxon>
        <taxon>asterids</taxon>
        <taxon>campanulids</taxon>
        <taxon>Asterales</taxon>
        <taxon>Asteraceae</taxon>
        <taxon>Asteroideae</taxon>
        <taxon>Heliantheae alliance</taxon>
        <taxon>Heliantheae</taxon>
        <taxon>Helianthus</taxon>
    </lineage>
</organism>
<sequence length="84" mass="9265">MSVLEVVLIGEDCVLCLCVFYLGLPFRLDSAQPGCLYTRIRRLDPPLAGPTSGIRALALLLVKTKVFLGCFFGFLKFTFSGKTF</sequence>
<reference evidence="3" key="1">
    <citation type="journal article" date="2017" name="Nature">
        <title>The sunflower genome provides insights into oil metabolism, flowering and Asterid evolution.</title>
        <authorList>
            <person name="Badouin H."/>
            <person name="Gouzy J."/>
            <person name="Grassa C.J."/>
            <person name="Murat F."/>
            <person name="Staton S.E."/>
            <person name="Cottret L."/>
            <person name="Lelandais-Briere C."/>
            <person name="Owens G.L."/>
            <person name="Carrere S."/>
            <person name="Mayjonade B."/>
            <person name="Legrand L."/>
            <person name="Gill N."/>
            <person name="Kane N.C."/>
            <person name="Bowers J.E."/>
            <person name="Hubner S."/>
            <person name="Bellec A."/>
            <person name="Berard A."/>
            <person name="Berges H."/>
            <person name="Blanchet N."/>
            <person name="Boniface M.C."/>
            <person name="Brunel D."/>
            <person name="Catrice O."/>
            <person name="Chaidir N."/>
            <person name="Claudel C."/>
            <person name="Donnadieu C."/>
            <person name="Faraut T."/>
            <person name="Fievet G."/>
            <person name="Helmstetter N."/>
            <person name="King M."/>
            <person name="Knapp S.J."/>
            <person name="Lai Z."/>
            <person name="Le Paslier M.C."/>
            <person name="Lippi Y."/>
            <person name="Lorenzon L."/>
            <person name="Mandel J.R."/>
            <person name="Marage G."/>
            <person name="Marchand G."/>
            <person name="Marquand E."/>
            <person name="Bret-Mestries E."/>
            <person name="Morien E."/>
            <person name="Nambeesan S."/>
            <person name="Nguyen T."/>
            <person name="Pegot-Espagnet P."/>
            <person name="Pouilly N."/>
            <person name="Raftis F."/>
            <person name="Sallet E."/>
            <person name="Schiex T."/>
            <person name="Thomas J."/>
            <person name="Vandecasteele C."/>
            <person name="Vares D."/>
            <person name="Vear F."/>
            <person name="Vautrin S."/>
            <person name="Crespi M."/>
            <person name="Mangin B."/>
            <person name="Burke J.M."/>
            <person name="Salse J."/>
            <person name="Munos S."/>
            <person name="Vincourt P."/>
            <person name="Rieseberg L.H."/>
            <person name="Langlade N.B."/>
        </authorList>
    </citation>
    <scope>NUCLEOTIDE SEQUENCE [LARGE SCALE GENOMIC DNA]</scope>
    <source>
        <strain evidence="3">cv. SF193</strain>
    </source>
</reference>